<feature type="region of interest" description="Disordered" evidence="13">
    <location>
        <begin position="1056"/>
        <end position="1075"/>
    </location>
</feature>
<dbReference type="GO" id="GO:0003677">
    <property type="term" value="F:DNA binding"/>
    <property type="evidence" value="ECO:0007669"/>
    <property type="project" value="UniProtKB-KW"/>
</dbReference>
<evidence type="ECO:0000256" key="7">
    <source>
        <dbReference type="ARBA" id="ARBA00022723"/>
    </source>
</evidence>
<dbReference type="GO" id="GO:0005737">
    <property type="term" value="C:cytoplasm"/>
    <property type="evidence" value="ECO:0007669"/>
    <property type="project" value="TreeGrafter"/>
</dbReference>
<evidence type="ECO:0000313" key="16">
    <source>
        <dbReference type="Proteomes" id="UP000184192"/>
    </source>
</evidence>
<dbReference type="GeneID" id="92713669"/>
<dbReference type="Proteomes" id="UP000184192">
    <property type="component" value="Unassembled WGS sequence"/>
</dbReference>
<evidence type="ECO:0000256" key="3">
    <source>
        <dbReference type="ARBA" id="ARBA00022515"/>
    </source>
</evidence>
<comment type="cofactor">
    <cofactor evidence="1">
        <name>Zn(2+)</name>
        <dbReference type="ChEBI" id="CHEBI:29105"/>
    </cofactor>
</comment>
<dbReference type="Gene3D" id="3.40.1360.10">
    <property type="match status" value="1"/>
</dbReference>
<keyword evidence="5" id="KW-0548">Nucleotidyltransferase</keyword>
<evidence type="ECO:0000256" key="6">
    <source>
        <dbReference type="ARBA" id="ARBA00022705"/>
    </source>
</evidence>
<evidence type="ECO:0000256" key="11">
    <source>
        <dbReference type="ARBA" id="ARBA00023125"/>
    </source>
</evidence>
<keyword evidence="4" id="KW-0808">Transferase</keyword>
<evidence type="ECO:0000256" key="9">
    <source>
        <dbReference type="ARBA" id="ARBA00022833"/>
    </source>
</evidence>
<evidence type="ECO:0000256" key="12">
    <source>
        <dbReference type="ARBA" id="ARBA00023163"/>
    </source>
</evidence>
<evidence type="ECO:0000259" key="14">
    <source>
        <dbReference type="SMART" id="SM00400"/>
    </source>
</evidence>
<dbReference type="GO" id="GO:0000428">
    <property type="term" value="C:DNA-directed RNA polymerase complex"/>
    <property type="evidence" value="ECO:0007669"/>
    <property type="project" value="UniProtKB-KW"/>
</dbReference>
<dbReference type="SUPFAM" id="SSF57783">
    <property type="entry name" value="Zinc beta-ribbon"/>
    <property type="match status" value="1"/>
</dbReference>
<name>A0A1M6IV95_9BACE</name>
<dbReference type="eggNOG" id="COG0358">
    <property type="taxonomic scope" value="Bacteria"/>
</dbReference>
<dbReference type="InterPro" id="IPR036977">
    <property type="entry name" value="DNA_primase_Znf_CHC2"/>
</dbReference>
<dbReference type="Gene3D" id="3.90.580.10">
    <property type="entry name" value="Zinc finger, CHC2-type domain"/>
    <property type="match status" value="1"/>
</dbReference>
<dbReference type="FunFam" id="3.90.580.10:FF:000001">
    <property type="entry name" value="DNA primase"/>
    <property type="match status" value="1"/>
</dbReference>
<keyword evidence="16" id="KW-1185">Reference proteome</keyword>
<accession>A0A1M6IV95</accession>
<dbReference type="InterPro" id="IPR027417">
    <property type="entry name" value="P-loop_NTPase"/>
</dbReference>
<dbReference type="SMART" id="SM00400">
    <property type="entry name" value="ZnF_CHCC"/>
    <property type="match status" value="1"/>
</dbReference>
<keyword evidence="3" id="KW-0639">Primosome</keyword>
<keyword evidence="2" id="KW-0240">DNA-directed RNA polymerase</keyword>
<dbReference type="PANTHER" id="PTHR30313:SF2">
    <property type="entry name" value="DNA PRIMASE"/>
    <property type="match status" value="1"/>
</dbReference>
<keyword evidence="8" id="KW-0863">Zinc-finger</keyword>
<keyword evidence="9" id="KW-0862">Zinc</keyword>
<dbReference type="SUPFAM" id="SSF52540">
    <property type="entry name" value="P-loop containing nucleoside triphosphate hydrolases"/>
    <property type="match status" value="1"/>
</dbReference>
<dbReference type="InterPro" id="IPR037068">
    <property type="entry name" value="DNA_primase_core_N_sf"/>
</dbReference>
<dbReference type="AlphaFoldDB" id="A0A1M6IV95"/>
<dbReference type="CDD" id="cd03364">
    <property type="entry name" value="TOPRIM_DnaG_primases"/>
    <property type="match status" value="1"/>
</dbReference>
<dbReference type="InterPro" id="IPR002694">
    <property type="entry name" value="Znf_CHC2"/>
</dbReference>
<dbReference type="Gene3D" id="3.90.980.10">
    <property type="entry name" value="DNA primase, catalytic core, N-terminal domain"/>
    <property type="match status" value="1"/>
</dbReference>
<evidence type="ECO:0000256" key="1">
    <source>
        <dbReference type="ARBA" id="ARBA00001947"/>
    </source>
</evidence>
<reference evidence="16" key="1">
    <citation type="submission" date="2016-11" db="EMBL/GenBank/DDBJ databases">
        <authorList>
            <person name="Varghese N."/>
            <person name="Submissions S."/>
        </authorList>
    </citation>
    <scope>NUCLEOTIDE SEQUENCE [LARGE SCALE GENOMIC DNA]</scope>
    <source>
        <strain evidence="16">DSM 26884</strain>
    </source>
</reference>
<evidence type="ECO:0000256" key="8">
    <source>
        <dbReference type="ARBA" id="ARBA00022771"/>
    </source>
</evidence>
<keyword evidence="12" id="KW-0804">Transcription</keyword>
<keyword evidence="11" id="KW-0238">DNA-binding</keyword>
<keyword evidence="7" id="KW-0479">Metal-binding</keyword>
<dbReference type="GO" id="GO:0006269">
    <property type="term" value="P:DNA replication, synthesis of primer"/>
    <property type="evidence" value="ECO:0007669"/>
    <property type="project" value="UniProtKB-KW"/>
</dbReference>
<dbReference type="Pfam" id="PF13155">
    <property type="entry name" value="Toprim_2"/>
    <property type="match status" value="1"/>
</dbReference>
<evidence type="ECO:0000313" key="15">
    <source>
        <dbReference type="EMBL" id="SHJ38314.1"/>
    </source>
</evidence>
<feature type="domain" description="Zinc finger CHC2-type" evidence="14">
    <location>
        <begin position="33"/>
        <end position="87"/>
    </location>
</feature>
<evidence type="ECO:0000256" key="4">
    <source>
        <dbReference type="ARBA" id="ARBA00022679"/>
    </source>
</evidence>
<dbReference type="PANTHER" id="PTHR30313">
    <property type="entry name" value="DNA PRIMASE"/>
    <property type="match status" value="1"/>
</dbReference>
<dbReference type="InterPro" id="IPR013264">
    <property type="entry name" value="DNAG_N"/>
</dbReference>
<dbReference type="InterPro" id="IPR034151">
    <property type="entry name" value="TOPRIM_DnaG_bac"/>
</dbReference>
<dbReference type="NCBIfam" id="TIGR01391">
    <property type="entry name" value="dnaG"/>
    <property type="match status" value="1"/>
</dbReference>
<dbReference type="SUPFAM" id="SSF56731">
    <property type="entry name" value="DNA primase core"/>
    <property type="match status" value="1"/>
</dbReference>
<dbReference type="EMBL" id="FQZN01000025">
    <property type="protein sequence ID" value="SHJ38314.1"/>
    <property type="molecule type" value="Genomic_DNA"/>
</dbReference>
<protein>
    <submittedName>
        <fullName evidence="15">DNA primase, catalytic core</fullName>
    </submittedName>
</protein>
<dbReference type="GO" id="GO:0008270">
    <property type="term" value="F:zinc ion binding"/>
    <property type="evidence" value="ECO:0007669"/>
    <property type="project" value="UniProtKB-KW"/>
</dbReference>
<evidence type="ECO:0000256" key="10">
    <source>
        <dbReference type="ARBA" id="ARBA00022842"/>
    </source>
</evidence>
<dbReference type="InterPro" id="IPR006295">
    <property type="entry name" value="DNA_primase_DnaG"/>
</dbReference>
<dbReference type="Pfam" id="PF08275">
    <property type="entry name" value="DNAG_N"/>
    <property type="match status" value="1"/>
</dbReference>
<dbReference type="GO" id="GO:0003899">
    <property type="term" value="F:DNA-directed RNA polymerase activity"/>
    <property type="evidence" value="ECO:0007669"/>
    <property type="project" value="InterPro"/>
</dbReference>
<evidence type="ECO:0000256" key="2">
    <source>
        <dbReference type="ARBA" id="ARBA00022478"/>
    </source>
</evidence>
<organism evidence="15 16">
    <name type="scientific">Bacteroides stercorirosoris</name>
    <dbReference type="NCBI Taxonomy" id="871324"/>
    <lineage>
        <taxon>Bacteria</taxon>
        <taxon>Pseudomonadati</taxon>
        <taxon>Bacteroidota</taxon>
        <taxon>Bacteroidia</taxon>
        <taxon>Bacteroidales</taxon>
        <taxon>Bacteroidaceae</taxon>
        <taxon>Bacteroides</taxon>
    </lineage>
</organism>
<evidence type="ECO:0000256" key="5">
    <source>
        <dbReference type="ARBA" id="ARBA00022695"/>
    </source>
</evidence>
<dbReference type="Pfam" id="PF01807">
    <property type="entry name" value="Zn_ribbon_DnaG"/>
    <property type="match status" value="1"/>
</dbReference>
<sequence length="1075" mass="124119">MIDERIIEQILDRADIVDVISGYVELKKKGVNYAACCPFHKEKTPSFMVNPARGTWHCFGCGKGGNTIGFLMEHETMTFPEAVCALGKRYGITVEDEKLTPEQEQARMKRESMFIINQRCAEHFRQNLLLPTNKTAAEYVKGRWGLEYAEEMGIGFAPDKWDDLLGFARSSGLSIDLMKEMGLLKVGEKGNTYDVYRNRVVIPIRDRFRRIIGFTARDMSGDKVAKYMNSTESDIYHKRDSIFGIDTAIRQAAKEDKFYLVEGAPDAMQLKRIRVNNAVAPLGGDWTENQMEQLKKYATKLCFLPDADPPNLERSEKLGAGIRNVMRNGMLAMKCGFGVSVKELPMGEEQSKNDPDSYCTSIQKFQELKEVDFIPWYASYIFQDINTTEERSDAINTICTMVVMVKDEVKESMYLKQLQSFYEDKKLWQKAINRAKKLDKAKQVIDESKKIDRDLYQKYGFYEEYNAYFALAGDSGKAVQWSNFIMMPMFHIKDSLLPKRLYRIKNQNKQEEIIEMKQEDLVSLSKFKQKVEGLGNYIWLATEKELTKLKMFLYEQTETALEVTQLGWQRQGFFAYGNGCFDTEWHAADEYGIVRLKNGNFYLPGCSTIYRDDVKLFQFERKFIYTSYNNVSLREYSEKLIRVFGDNAKVGLCFLFATLFRDIISGQTKSFPILNIFGPKGSGKSELGKSLMSFFVIDNKAPNIQNATIAALSDAVAQCANALVHLDEYKNSIDLDKREFLKGLWDGTGRSRMNMDRDKKREITSVDCGIILSGQEMLTIDIALFSRLIYLTFNKTEYSNEEKRAFNECDAISLQGLSHLALQLLRHRSKMETDFSTNYRQCMNDLNERLKETTIEDRIQRNWVIPLAAFRTLEAVLDVPFTYRELLGICVDGIIRQNRECKSNNELANFWNVVSYLQQDGEIFLEADFRIDYLSNLKTNKVKDLTFKQPRPILRMQTDRIFMLYKKFARQVGDNALPTESLKFYIENSKEYLGVQNSVRFKNILKGVEVTKEVETGGQKYYRKTSMTKQALCFDYTELMTNYNINLNIDMGMTDGEEEAQNNKPRENGTSPYMF</sequence>
<keyword evidence="10" id="KW-0460">Magnesium</keyword>
<proteinExistence type="predicted"/>
<dbReference type="Gene3D" id="3.40.50.300">
    <property type="entry name" value="P-loop containing nucleotide triphosphate hydrolases"/>
    <property type="match status" value="1"/>
</dbReference>
<evidence type="ECO:0000256" key="13">
    <source>
        <dbReference type="SAM" id="MobiDB-lite"/>
    </source>
</evidence>
<dbReference type="RefSeq" id="WP_073314396.1">
    <property type="nucleotide sequence ID" value="NZ_FQZN01000025.1"/>
</dbReference>
<keyword evidence="6" id="KW-0235">DNA replication</keyword>
<gene>
    <name evidence="15" type="ORF">SAMN05444350_12539</name>
</gene>
<dbReference type="GO" id="GO:1990077">
    <property type="term" value="C:primosome complex"/>
    <property type="evidence" value="ECO:0007669"/>
    <property type="project" value="UniProtKB-KW"/>
</dbReference>
<dbReference type="InterPro" id="IPR050219">
    <property type="entry name" value="DnaG_primase"/>
</dbReference>